<evidence type="ECO:0000259" key="10">
    <source>
        <dbReference type="PROSITE" id="PS50089"/>
    </source>
</evidence>
<dbReference type="InterPro" id="IPR001841">
    <property type="entry name" value="Znf_RING"/>
</dbReference>
<keyword evidence="2" id="KW-0963">Cytoplasm</keyword>
<dbReference type="PROSITE" id="PS50119">
    <property type="entry name" value="ZF_BBOX"/>
    <property type="match status" value="2"/>
</dbReference>
<reference evidence="14 15" key="1">
    <citation type="submission" date="2022-05" db="EMBL/GenBank/DDBJ databases">
        <authorList>
            <consortium name="Genoscope - CEA"/>
            <person name="William W."/>
        </authorList>
    </citation>
    <scope>NUCLEOTIDE SEQUENCE [LARGE SCALE GENOMIC DNA]</scope>
</reference>
<evidence type="ECO:0000256" key="7">
    <source>
        <dbReference type="ARBA" id="ARBA00023054"/>
    </source>
</evidence>
<dbReference type="InterPro" id="IPR027370">
    <property type="entry name" value="Znf-RING_euk"/>
</dbReference>
<feature type="domain" description="RING-type" evidence="10">
    <location>
        <begin position="7"/>
        <end position="70"/>
    </location>
</feature>
<dbReference type="Gene3D" id="4.10.830.40">
    <property type="match status" value="1"/>
</dbReference>
<dbReference type="PROSITE" id="PS50089">
    <property type="entry name" value="ZF_RING_2"/>
    <property type="match status" value="1"/>
</dbReference>
<dbReference type="SMART" id="SM00449">
    <property type="entry name" value="SPRY"/>
    <property type="match status" value="2"/>
</dbReference>
<evidence type="ECO:0000256" key="1">
    <source>
        <dbReference type="ARBA" id="ARBA00004245"/>
    </source>
</evidence>
<dbReference type="InterPro" id="IPR036116">
    <property type="entry name" value="FN3_sf"/>
</dbReference>
<dbReference type="PROSITE" id="PS50188">
    <property type="entry name" value="B302_SPRY"/>
    <property type="match status" value="3"/>
</dbReference>
<dbReference type="PANTHER" id="PTHR24099:SF15">
    <property type="entry name" value="E3 UBIQUITIN-PROTEIN LIGASE TRIM9"/>
    <property type="match status" value="1"/>
</dbReference>
<dbReference type="InterPro" id="IPR043136">
    <property type="entry name" value="B30.2/SPRY_sf"/>
</dbReference>
<dbReference type="PANTHER" id="PTHR24099">
    <property type="entry name" value="E3 UBIQUITIN-PROTEIN LIGASE TRIM36-RELATED"/>
    <property type="match status" value="1"/>
</dbReference>
<dbReference type="PROSITE" id="PS00518">
    <property type="entry name" value="ZF_RING_1"/>
    <property type="match status" value="1"/>
</dbReference>
<dbReference type="SMART" id="SM00336">
    <property type="entry name" value="BBOX"/>
    <property type="match status" value="2"/>
</dbReference>
<protein>
    <submittedName>
        <fullName evidence="14">Uncharacterized protein</fullName>
    </submittedName>
</protein>
<organism evidence="14 15">
    <name type="scientific">Pocillopora meandrina</name>
    <dbReference type="NCBI Taxonomy" id="46732"/>
    <lineage>
        <taxon>Eukaryota</taxon>
        <taxon>Metazoa</taxon>
        <taxon>Cnidaria</taxon>
        <taxon>Anthozoa</taxon>
        <taxon>Hexacorallia</taxon>
        <taxon>Scleractinia</taxon>
        <taxon>Astrocoeniina</taxon>
        <taxon>Pocilloporidae</taxon>
        <taxon>Pocillopora</taxon>
    </lineage>
</organism>
<sequence length="1220" mass="135866">MEIELTCPVCLDLFQRPIVLPCSHNLCTPCARKILEPNGAPKAWAKWVKENRSADYKSHLEPDVKCPTCRRKIPSDPKGVDGLPRNLILENVIERFKEERKTPGQAPEEPLLCQFCEDYSPQKATLMCNECAFLYCGTCFDACHPSKGPLADHTIGPAVAKPQKRQEKSMQCQQHKEEKLALYCFVCKEPVCYLCKEYGTHKGHNMELLEPVFRNAKEELARTLGTLTRKNYHVQKSLQTLEGMCTIAKKSGCDVEAHVKRECDSLIAIVEKKKAELLKRVSDEYQDKLGELNDAMHLCEHVLLQGDGLAEFTQEALKEDNPATFLQVINTQSSPLNFRLNLMLETIRKLPPASSITPTFDHMAVDTSWERKVLKKVTWLQIPGNPKFVSSQCKATNRTVQLVWNAPPSAVDAYHLEADIYSPPQDSNEKGHHETVKVSVGTACRYNLECLYYNARVTARVRASNRAGEGPFCQDVTVYTEKGLHFTLNPASCPKRELVFSRDLLVAKLTSPVIANVMSHVTLANGCHYWKVRIDQFSGTGNNGFVAVGVAKELDDGGVIGNDTNSYALQIYENSTLWCENTHNRLQIKQKAKEIKGSNVAVLLDLENQMMNVYWNGKLQTDDSRPGGPSLMGVVGPVRPTFTVYGSIVQLSLQTGVERPAAYPEPPVIHLEECSVENTRINLVWSPPDNCNVDCYIVEIDTLDREGDIHQERSFTKVYQGPRTKHTLRGLDYNVTVLARVKALNTAGESEPSDEVSLSTEKGVIFKLDKETLHESLRLFAGNVTVKQNNMVHGNAFGTAFLADGCHFWTINIDSFKGENSFLAVGVAKRITQDSILGNTSGSYALQIFEGTTARTENAKHKIQIKRKAKDLKDSSLGVLMDLNNQFLNIYLDGELQTDIGRPKGPSFKGLSGEFCAALCLYGTKVEVTMVTGIATPSVPDSPAFNKARCKVNNTTVLLGWLAPETKCCVDYYVLEVDMVKSSEFATRRKKDRKFKRLYEGAAREYALYSVPYSVNIIARVFCANPTGEGTPSEELILSTPTGLYFQLDPSSANHDLELTNENCTVSLKSPVYTFILGNVKLSSACHYWRVHVDEFNSHNKLSIIGVGVSRKVIEDPILGEDSDSYAVQINEHPNASCSNTKNRVQIKRSSKELTHANIGVLLNLDDHFLNLYLNGKLLTDPSRPNGPTFVGLLGEFYPALSLYGTNVKLTVHTGESYDE</sequence>
<dbReference type="SUPFAM" id="SSF49265">
    <property type="entry name" value="Fibronectin type III"/>
    <property type="match status" value="2"/>
</dbReference>
<dbReference type="InterPro" id="IPR013083">
    <property type="entry name" value="Znf_RING/FYVE/PHD"/>
</dbReference>
<evidence type="ECO:0000256" key="5">
    <source>
        <dbReference type="ARBA" id="ARBA00022786"/>
    </source>
</evidence>
<evidence type="ECO:0000259" key="12">
    <source>
        <dbReference type="PROSITE" id="PS50188"/>
    </source>
</evidence>
<comment type="caution">
    <text evidence="14">The sequence shown here is derived from an EMBL/GenBank/DDBJ whole genome shotgun (WGS) entry which is preliminary data.</text>
</comment>
<feature type="domain" description="B box-type" evidence="11">
    <location>
        <begin position="115"/>
        <end position="158"/>
    </location>
</feature>
<dbReference type="GO" id="GO:0008270">
    <property type="term" value="F:zinc ion binding"/>
    <property type="evidence" value="ECO:0007669"/>
    <property type="project" value="UniProtKB-KW"/>
</dbReference>
<dbReference type="SUPFAM" id="SSF49899">
    <property type="entry name" value="Concanavalin A-like lectins/glucanases"/>
    <property type="match status" value="3"/>
</dbReference>
<dbReference type="SMART" id="SM00060">
    <property type="entry name" value="FN3"/>
    <property type="match status" value="3"/>
</dbReference>
<keyword evidence="4 9" id="KW-0863">Zinc-finger</keyword>
<dbReference type="PROSITE" id="PS50853">
    <property type="entry name" value="FN3"/>
    <property type="match status" value="2"/>
</dbReference>
<comment type="subcellular location">
    <subcellularLocation>
        <location evidence="1">Cytoplasm</location>
        <location evidence="1">Cytoskeleton</location>
    </subcellularLocation>
</comment>
<dbReference type="Gene3D" id="2.60.120.920">
    <property type="match status" value="3"/>
</dbReference>
<dbReference type="InterPro" id="IPR050617">
    <property type="entry name" value="E3_ligase_FN3/SPRY"/>
</dbReference>
<evidence type="ECO:0000313" key="14">
    <source>
        <dbReference type="EMBL" id="CAH3043677.1"/>
    </source>
</evidence>
<evidence type="ECO:0000256" key="6">
    <source>
        <dbReference type="ARBA" id="ARBA00022833"/>
    </source>
</evidence>
<dbReference type="Pfam" id="PF22586">
    <property type="entry name" value="ANCHR-like_BBOX"/>
    <property type="match status" value="1"/>
</dbReference>
<dbReference type="Pfam" id="PF13445">
    <property type="entry name" value="zf-RING_UBOX"/>
    <property type="match status" value="1"/>
</dbReference>
<dbReference type="Gene3D" id="1.20.5.170">
    <property type="match status" value="1"/>
</dbReference>
<dbReference type="CDD" id="cd00063">
    <property type="entry name" value="FN3"/>
    <property type="match status" value="2"/>
</dbReference>
<feature type="domain" description="B30.2/SPRY" evidence="12">
    <location>
        <begin position="1026"/>
        <end position="1219"/>
    </location>
</feature>
<keyword evidence="5" id="KW-0833">Ubl conjugation pathway</keyword>
<dbReference type="SMART" id="SM00502">
    <property type="entry name" value="BBC"/>
    <property type="match status" value="1"/>
</dbReference>
<dbReference type="InterPro" id="IPR003961">
    <property type="entry name" value="FN3_dom"/>
</dbReference>
<feature type="domain" description="Fibronectin type-III" evidence="13">
    <location>
        <begin position="663"/>
        <end position="763"/>
    </location>
</feature>
<dbReference type="AlphaFoldDB" id="A0AAU9W1C8"/>
<evidence type="ECO:0000313" key="15">
    <source>
        <dbReference type="Proteomes" id="UP001159428"/>
    </source>
</evidence>
<evidence type="ECO:0000256" key="8">
    <source>
        <dbReference type="ARBA" id="ARBA00023212"/>
    </source>
</evidence>
<dbReference type="InterPro" id="IPR003877">
    <property type="entry name" value="SPRY_dom"/>
</dbReference>
<dbReference type="SUPFAM" id="SSF57845">
    <property type="entry name" value="B-box zinc-binding domain"/>
    <property type="match status" value="1"/>
</dbReference>
<dbReference type="InterPro" id="IPR013320">
    <property type="entry name" value="ConA-like_dom_sf"/>
</dbReference>
<dbReference type="InterPro" id="IPR003649">
    <property type="entry name" value="Bbox_C"/>
</dbReference>
<dbReference type="EMBL" id="CALNXJ010000007">
    <property type="protein sequence ID" value="CAH3043677.1"/>
    <property type="molecule type" value="Genomic_DNA"/>
</dbReference>
<dbReference type="Pfam" id="PF00622">
    <property type="entry name" value="SPRY"/>
    <property type="match status" value="1"/>
</dbReference>
<dbReference type="Gene3D" id="2.60.40.10">
    <property type="entry name" value="Immunoglobulins"/>
    <property type="match status" value="3"/>
</dbReference>
<feature type="domain" description="B30.2/SPRY" evidence="12">
    <location>
        <begin position="466"/>
        <end position="660"/>
    </location>
</feature>
<dbReference type="InterPro" id="IPR017907">
    <property type="entry name" value="Znf_RING_CS"/>
</dbReference>
<gene>
    <name evidence="14" type="ORF">PMEA_00031671</name>
</gene>
<dbReference type="Gene3D" id="3.30.40.10">
    <property type="entry name" value="Zinc/RING finger domain, C3HC4 (zinc finger)"/>
    <property type="match status" value="1"/>
</dbReference>
<dbReference type="SUPFAM" id="SSF57850">
    <property type="entry name" value="RING/U-box"/>
    <property type="match status" value="1"/>
</dbReference>
<dbReference type="Gene3D" id="3.30.160.60">
    <property type="entry name" value="Classic Zinc Finger"/>
    <property type="match status" value="1"/>
</dbReference>
<keyword evidence="3" id="KW-0479">Metal-binding</keyword>
<dbReference type="Pfam" id="PF00643">
    <property type="entry name" value="zf-B_box"/>
    <property type="match status" value="1"/>
</dbReference>
<dbReference type="InterPro" id="IPR000315">
    <property type="entry name" value="Znf_B-box"/>
</dbReference>
<name>A0AAU9W1C8_9CNID</name>
<dbReference type="GO" id="GO:0005856">
    <property type="term" value="C:cytoskeleton"/>
    <property type="evidence" value="ECO:0007669"/>
    <property type="project" value="UniProtKB-SubCell"/>
</dbReference>
<evidence type="ECO:0000256" key="4">
    <source>
        <dbReference type="ARBA" id="ARBA00022771"/>
    </source>
</evidence>
<feature type="domain" description="B30.2/SPRY" evidence="12">
    <location>
        <begin position="746"/>
        <end position="937"/>
    </location>
</feature>
<evidence type="ECO:0000256" key="9">
    <source>
        <dbReference type="PROSITE-ProRule" id="PRU00024"/>
    </source>
</evidence>
<feature type="domain" description="Fibronectin type-III" evidence="13">
    <location>
        <begin position="382"/>
        <end position="483"/>
    </location>
</feature>
<keyword evidence="6" id="KW-0862">Zinc</keyword>
<evidence type="ECO:0000256" key="3">
    <source>
        <dbReference type="ARBA" id="ARBA00022723"/>
    </source>
</evidence>
<dbReference type="CDD" id="cd19756">
    <property type="entry name" value="Bbox2"/>
    <property type="match status" value="1"/>
</dbReference>
<dbReference type="InterPro" id="IPR001870">
    <property type="entry name" value="B30.2/SPRY"/>
</dbReference>
<evidence type="ECO:0000259" key="13">
    <source>
        <dbReference type="PROSITE" id="PS50853"/>
    </source>
</evidence>
<evidence type="ECO:0000259" key="11">
    <source>
        <dbReference type="PROSITE" id="PS50119"/>
    </source>
</evidence>
<proteinExistence type="predicted"/>
<keyword evidence="8" id="KW-0206">Cytoskeleton</keyword>
<feature type="domain" description="B box-type" evidence="11">
    <location>
        <begin position="167"/>
        <end position="209"/>
    </location>
</feature>
<keyword evidence="7" id="KW-0175">Coiled coil</keyword>
<dbReference type="InterPro" id="IPR013783">
    <property type="entry name" value="Ig-like_fold"/>
</dbReference>
<evidence type="ECO:0000256" key="2">
    <source>
        <dbReference type="ARBA" id="ARBA00022490"/>
    </source>
</evidence>
<dbReference type="Proteomes" id="UP001159428">
    <property type="component" value="Unassembled WGS sequence"/>
</dbReference>
<keyword evidence="15" id="KW-1185">Reference proteome</keyword>
<accession>A0AAU9W1C8</accession>
<dbReference type="SMART" id="SM00184">
    <property type="entry name" value="RING"/>
    <property type="match status" value="2"/>
</dbReference>